<dbReference type="InterPro" id="IPR011639">
    <property type="entry name" value="MethylTrfase_TaqI-like_dom"/>
</dbReference>
<dbReference type="PROSITE" id="PS00092">
    <property type="entry name" value="N6_MTASE"/>
    <property type="match status" value="1"/>
</dbReference>
<comment type="caution">
    <text evidence="7">The sequence shown here is derived from an EMBL/GenBank/DDBJ whole genome shotgun (WGS) entry which is preliminary data.</text>
</comment>
<evidence type="ECO:0000256" key="2">
    <source>
        <dbReference type="ARBA" id="ARBA00022603"/>
    </source>
</evidence>
<sequence>MKNSGFISEAYLKKVIKKTSVKELEVLLETIKSWFNDIKEEVLNNVSEDDMSFGEYLYDFIAPILSSLNFTYQKLDDIHELLLFCDSNKSQKVATLYAIRFDKNLNTETKGLNYSFNAVQLAKRNNIRWAFLTNGFKWRIYDTHSNSPYENFLEVNLEQVLYNKLDKKDINALLLTNFFQGKVFFKEKDQSSIIENHFISSEKEVEKQEKTLKNKMEEVVKHICYGFKESIGKDNFTSQEKKDIFEDAIVLLYRILFIHYAESRELLPFDNPIYKDQSLTTLTNNTRDFFNNGEITSIAHESTLWRKFDRLRNYVDEGWEDINMSAYNGGLFDNSERPILRNYSIKNSYFSTVLCELSYFKKSDKYTDRIEYKDLSVRNLGSLYEGLLEFNLFIANEQLVRRKDSKGKINFIEVSETQLKRNEQLNLIEPGDIYLANDATERKSTGSYYTPEDVVNYIIKNTIGEKLESIVSEFNDNLNKFNEKLLITVTESEKNAVQKEIDVFTLSFIKKNILSLSIIDSSMGSGHFLVNSTYYITNCIMELINSTTWVNSDIPANYSYWKSMVVSNCIYGIDINPLAVHLGKLSLWLISAEKNKPLSFMDHHLKTGNSLMGISKKQIENKIEEWTNDEYNLFTSLYNNSLNSAIDKYEQLQSLPEETKDDVHYKKELYENISSELEIMKKKYDLFLSYLIKDGEINEEIYLEKLSLNDIKSIFEGINQEDNLKKLSDKNKFFHWELEYPQIMSKGGFDIVIGNPPYVVTQEKNYRYCNYESVSTRNLFAYMMERGIKQLRPNGSLGMIIPISSISGETMIPLQNYLLNKMNNLFISSYSTRPSKLFPKVEQRLSIIFGNKKENDNNPCTVNTTSYMKWFSNERDILFSKLVNYTPCFKENIKSGIIPKIGNAAENSILGKVRAKKTTLETLTNSNGEYELFYHGTPRYWIKSMNYLPRFYSENLGEKKSSEYKIVKFSNESKMKIFSCVLNSGLYYWMWNVVSDCRHLTKRDVLDFYFDWNCLSNGVRVNLEHLFNQLMLNYKANKEELTMNLGGKNGQVTIETVNHKASKPIIDMIDKELAAYYGFSDKELTFIQNFDFRFRMKDKGELDG</sequence>
<dbReference type="InterPro" id="IPR029063">
    <property type="entry name" value="SAM-dependent_MTases_sf"/>
</dbReference>
<dbReference type="EC" id="2.1.1.72" evidence="1"/>
<dbReference type="Pfam" id="PF07669">
    <property type="entry name" value="Eco57I"/>
    <property type="match status" value="1"/>
</dbReference>
<dbReference type="Proteomes" id="UP001589836">
    <property type="component" value="Unassembled WGS sequence"/>
</dbReference>
<dbReference type="GO" id="GO:0008168">
    <property type="term" value="F:methyltransferase activity"/>
    <property type="evidence" value="ECO:0007669"/>
    <property type="project" value="UniProtKB-KW"/>
</dbReference>
<evidence type="ECO:0000259" key="6">
    <source>
        <dbReference type="Pfam" id="PF07669"/>
    </source>
</evidence>
<dbReference type="InterPro" id="IPR050953">
    <property type="entry name" value="N4_N6_ade-DNA_methylase"/>
</dbReference>
<keyword evidence="2 7" id="KW-0489">Methyltransferase</keyword>
<dbReference type="Gene3D" id="3.40.50.150">
    <property type="entry name" value="Vaccinia Virus protein VP39"/>
    <property type="match status" value="1"/>
</dbReference>
<organism evidence="7 8">
    <name type="scientific">Pontibacillus salicampi</name>
    <dbReference type="NCBI Taxonomy" id="1449801"/>
    <lineage>
        <taxon>Bacteria</taxon>
        <taxon>Bacillati</taxon>
        <taxon>Bacillota</taxon>
        <taxon>Bacilli</taxon>
        <taxon>Bacillales</taxon>
        <taxon>Bacillaceae</taxon>
        <taxon>Pontibacillus</taxon>
    </lineage>
</organism>
<dbReference type="GO" id="GO:0032259">
    <property type="term" value="P:methylation"/>
    <property type="evidence" value="ECO:0007669"/>
    <property type="project" value="UniProtKB-KW"/>
</dbReference>
<dbReference type="PRINTS" id="PR00507">
    <property type="entry name" value="N12N6MTFRASE"/>
</dbReference>
<accession>A0ABV6LUI1</accession>
<comment type="catalytic activity">
    <reaction evidence="5">
        <text>a 2'-deoxyadenosine in DNA + S-adenosyl-L-methionine = an N(6)-methyl-2'-deoxyadenosine in DNA + S-adenosyl-L-homocysteine + H(+)</text>
        <dbReference type="Rhea" id="RHEA:15197"/>
        <dbReference type="Rhea" id="RHEA-COMP:12418"/>
        <dbReference type="Rhea" id="RHEA-COMP:12419"/>
        <dbReference type="ChEBI" id="CHEBI:15378"/>
        <dbReference type="ChEBI" id="CHEBI:57856"/>
        <dbReference type="ChEBI" id="CHEBI:59789"/>
        <dbReference type="ChEBI" id="CHEBI:90615"/>
        <dbReference type="ChEBI" id="CHEBI:90616"/>
        <dbReference type="EC" id="2.1.1.72"/>
    </reaction>
</comment>
<evidence type="ECO:0000256" key="5">
    <source>
        <dbReference type="ARBA" id="ARBA00047942"/>
    </source>
</evidence>
<proteinExistence type="predicted"/>
<evidence type="ECO:0000256" key="4">
    <source>
        <dbReference type="ARBA" id="ARBA00022691"/>
    </source>
</evidence>
<gene>
    <name evidence="7" type="ORF">ACFFGV_20260</name>
</gene>
<dbReference type="PANTHER" id="PTHR33841:SF1">
    <property type="entry name" value="DNA METHYLTRANSFERASE A"/>
    <property type="match status" value="1"/>
</dbReference>
<dbReference type="RefSeq" id="WP_377351732.1">
    <property type="nucleotide sequence ID" value="NZ_JBHLTP010000023.1"/>
</dbReference>
<name>A0ABV6LUI1_9BACI</name>
<dbReference type="PANTHER" id="PTHR33841">
    <property type="entry name" value="DNA METHYLTRANSFERASE YEEA-RELATED"/>
    <property type="match status" value="1"/>
</dbReference>
<dbReference type="SUPFAM" id="SSF53335">
    <property type="entry name" value="S-adenosyl-L-methionine-dependent methyltransferases"/>
    <property type="match status" value="1"/>
</dbReference>
<reference evidence="7 8" key="1">
    <citation type="submission" date="2024-09" db="EMBL/GenBank/DDBJ databases">
        <authorList>
            <person name="Sun Q."/>
            <person name="Mori K."/>
        </authorList>
    </citation>
    <scope>NUCLEOTIDE SEQUENCE [LARGE SCALE GENOMIC DNA]</scope>
    <source>
        <strain evidence="7 8">NCAIM B.02529</strain>
    </source>
</reference>
<dbReference type="EMBL" id="JBHLTP010000023">
    <property type="protein sequence ID" value="MFC0525914.1"/>
    <property type="molecule type" value="Genomic_DNA"/>
</dbReference>
<evidence type="ECO:0000313" key="8">
    <source>
        <dbReference type="Proteomes" id="UP001589836"/>
    </source>
</evidence>
<protein>
    <recommendedName>
        <fullName evidence="1">site-specific DNA-methyltransferase (adenine-specific)</fullName>
        <ecNumber evidence="1">2.1.1.72</ecNumber>
    </recommendedName>
</protein>
<feature type="domain" description="Type II methyltransferase M.TaqI-like" evidence="6">
    <location>
        <begin position="568"/>
        <end position="824"/>
    </location>
</feature>
<keyword evidence="3" id="KW-0808">Transferase</keyword>
<evidence type="ECO:0000256" key="3">
    <source>
        <dbReference type="ARBA" id="ARBA00022679"/>
    </source>
</evidence>
<keyword evidence="4" id="KW-0949">S-adenosyl-L-methionine</keyword>
<evidence type="ECO:0000313" key="7">
    <source>
        <dbReference type="EMBL" id="MFC0525914.1"/>
    </source>
</evidence>
<dbReference type="InterPro" id="IPR002052">
    <property type="entry name" value="DNA_methylase_N6_adenine_CS"/>
</dbReference>
<keyword evidence="8" id="KW-1185">Reference proteome</keyword>
<evidence type="ECO:0000256" key="1">
    <source>
        <dbReference type="ARBA" id="ARBA00011900"/>
    </source>
</evidence>